<feature type="transmembrane region" description="Helical" evidence="1">
    <location>
        <begin position="168"/>
        <end position="186"/>
    </location>
</feature>
<proteinExistence type="predicted"/>
<keyword evidence="3" id="KW-1185">Reference proteome</keyword>
<feature type="transmembrane region" description="Helical" evidence="1">
    <location>
        <begin position="137"/>
        <end position="156"/>
    </location>
</feature>
<accession>A0AB34IUQ8</accession>
<keyword evidence="1" id="KW-0472">Membrane</keyword>
<sequence length="216" mass="23709">MPGPGRLSEEEGSEYKELADVDASAARGAPQAAMMPDGTIVMLSPENPYHSALAIGEPPVEAQPSDAAIQATLALLRPALQLERMARLVRLLAMFDMAFSLMHAVAEIWPAAIAAIMSYCGYLGARTFRRDLSRVYLIYLVLFALARVALSAHFIFSPLPPNTPPSLPMYMALTAIVQLVIAHFVWRFYCMLPRSATEARFVQHIADLQAQHVLTV</sequence>
<feature type="transmembrane region" description="Helical" evidence="1">
    <location>
        <begin position="108"/>
        <end position="125"/>
    </location>
</feature>
<evidence type="ECO:0000256" key="1">
    <source>
        <dbReference type="SAM" id="Phobius"/>
    </source>
</evidence>
<comment type="caution">
    <text evidence="2">The sequence shown here is derived from an EMBL/GenBank/DDBJ whole genome shotgun (WGS) entry which is preliminary data.</text>
</comment>
<reference evidence="2 3" key="1">
    <citation type="journal article" date="2024" name="Science">
        <title>Giant polyketide synthase enzymes in the biosynthesis of giant marine polyether toxins.</title>
        <authorList>
            <person name="Fallon T.R."/>
            <person name="Shende V.V."/>
            <person name="Wierzbicki I.H."/>
            <person name="Pendleton A.L."/>
            <person name="Watervoot N.F."/>
            <person name="Auber R.P."/>
            <person name="Gonzalez D.J."/>
            <person name="Wisecaver J.H."/>
            <person name="Moore B.S."/>
        </authorList>
    </citation>
    <scope>NUCLEOTIDE SEQUENCE [LARGE SCALE GENOMIC DNA]</scope>
    <source>
        <strain evidence="2 3">12B1</strain>
    </source>
</reference>
<dbReference type="Proteomes" id="UP001515480">
    <property type="component" value="Unassembled WGS sequence"/>
</dbReference>
<gene>
    <name evidence="2" type="ORF">AB1Y20_008886</name>
</gene>
<protein>
    <submittedName>
        <fullName evidence="2">Uncharacterized protein</fullName>
    </submittedName>
</protein>
<name>A0AB34IUQ8_PRYPA</name>
<keyword evidence="1" id="KW-1133">Transmembrane helix</keyword>
<evidence type="ECO:0000313" key="3">
    <source>
        <dbReference type="Proteomes" id="UP001515480"/>
    </source>
</evidence>
<dbReference type="AlphaFoldDB" id="A0AB34IUQ8"/>
<organism evidence="2 3">
    <name type="scientific">Prymnesium parvum</name>
    <name type="common">Toxic golden alga</name>
    <dbReference type="NCBI Taxonomy" id="97485"/>
    <lineage>
        <taxon>Eukaryota</taxon>
        <taxon>Haptista</taxon>
        <taxon>Haptophyta</taxon>
        <taxon>Prymnesiophyceae</taxon>
        <taxon>Prymnesiales</taxon>
        <taxon>Prymnesiaceae</taxon>
        <taxon>Prymnesium</taxon>
    </lineage>
</organism>
<evidence type="ECO:0000313" key="2">
    <source>
        <dbReference type="EMBL" id="KAL1505127.1"/>
    </source>
</evidence>
<keyword evidence="1" id="KW-0812">Transmembrane</keyword>
<dbReference type="EMBL" id="JBGBPQ010000019">
    <property type="protein sequence ID" value="KAL1505127.1"/>
    <property type="molecule type" value="Genomic_DNA"/>
</dbReference>